<keyword evidence="3" id="KW-0472">Membrane</keyword>
<comment type="caution">
    <text evidence="5">The sequence shown here is derived from an EMBL/GenBank/DDBJ whole genome shotgun (WGS) entry which is preliminary data.</text>
</comment>
<evidence type="ECO:0000256" key="1">
    <source>
        <dbReference type="ARBA" id="ARBA00012528"/>
    </source>
</evidence>
<feature type="transmembrane region" description="Helical" evidence="3">
    <location>
        <begin position="15"/>
        <end position="33"/>
    </location>
</feature>
<dbReference type="FunFam" id="3.30.70.270:FF:000001">
    <property type="entry name" value="Diguanylate cyclase domain protein"/>
    <property type="match status" value="1"/>
</dbReference>
<dbReference type="GO" id="GO:0005886">
    <property type="term" value="C:plasma membrane"/>
    <property type="evidence" value="ECO:0007669"/>
    <property type="project" value="TreeGrafter"/>
</dbReference>
<sequence>MGSMSTYALDPRTTVLIGSITSGLMALVLWLLARATPLPVPGLRTWVAGAWLVFVALVLLGLRDWITPLASVTLGNSALVLAYIVWLAGTHRHFGVRLRWLPWLAAWAAMVAAVTWFVYGDASFRARSVIVAALCSAISAYHALVLLRYPQAERFGRSLGITLTSSWLTILAAVYAIRAVHAALFPQGDSGLLTQDTIQIVYTGSFTVCNLLLVIGFATMASDHVRARIEEQAVRDALTGTLNRQALRECLERARASHKRTGQPFCVAMLDVDHFKKINDNHGHPVGDRVLVHLCRRMAALVRPHDAVARYGGEEFVIVMPQTRLPEAALVAERILLEAVQVDSPTLPAFTVSIGLAESSTDDATADAIITRADAALYQAKARGRNRLERAALRLVNA</sequence>
<feature type="transmembrane region" description="Helical" evidence="3">
    <location>
        <begin position="159"/>
        <end position="180"/>
    </location>
</feature>
<dbReference type="GO" id="GO:0052621">
    <property type="term" value="F:diguanylate cyclase activity"/>
    <property type="evidence" value="ECO:0007669"/>
    <property type="project" value="UniProtKB-EC"/>
</dbReference>
<keyword evidence="6" id="KW-1185">Reference proteome</keyword>
<feature type="transmembrane region" description="Helical" evidence="3">
    <location>
        <begin position="100"/>
        <end position="119"/>
    </location>
</feature>
<dbReference type="Gene3D" id="3.30.70.270">
    <property type="match status" value="1"/>
</dbReference>
<feature type="transmembrane region" description="Helical" evidence="3">
    <location>
        <begin position="200"/>
        <end position="221"/>
    </location>
</feature>
<protein>
    <recommendedName>
        <fullName evidence="1">diguanylate cyclase</fullName>
        <ecNumber evidence="1">2.7.7.65</ecNumber>
    </recommendedName>
</protein>
<keyword evidence="3" id="KW-0812">Transmembrane</keyword>
<dbReference type="SUPFAM" id="SSF55073">
    <property type="entry name" value="Nucleotide cyclase"/>
    <property type="match status" value="1"/>
</dbReference>
<dbReference type="PROSITE" id="PS50887">
    <property type="entry name" value="GGDEF"/>
    <property type="match status" value="1"/>
</dbReference>
<dbReference type="GO" id="GO:0043709">
    <property type="term" value="P:cell adhesion involved in single-species biofilm formation"/>
    <property type="evidence" value="ECO:0007669"/>
    <property type="project" value="TreeGrafter"/>
</dbReference>
<dbReference type="InterPro" id="IPR050469">
    <property type="entry name" value="Diguanylate_Cyclase"/>
</dbReference>
<evidence type="ECO:0000256" key="3">
    <source>
        <dbReference type="SAM" id="Phobius"/>
    </source>
</evidence>
<evidence type="ECO:0000259" key="4">
    <source>
        <dbReference type="PROSITE" id="PS50887"/>
    </source>
</evidence>
<dbReference type="OrthoDB" id="9813903at2"/>
<reference evidence="5 6" key="1">
    <citation type="submission" date="2018-07" db="EMBL/GenBank/DDBJ databases">
        <title>Genomic Encyclopedia of Type Strains, Phase IV (KMG-IV): sequencing the most valuable type-strain genomes for metagenomic binning, comparative biology and taxonomic classification.</title>
        <authorList>
            <person name="Goeker M."/>
        </authorList>
    </citation>
    <scope>NUCLEOTIDE SEQUENCE [LARGE SCALE GENOMIC DNA]</scope>
    <source>
        <strain evidence="5 6">DSM 21634</strain>
    </source>
</reference>
<organism evidence="5 6">
    <name type="scientific">Pseudorhodoferax soli</name>
    <dbReference type="NCBI Taxonomy" id="545864"/>
    <lineage>
        <taxon>Bacteria</taxon>
        <taxon>Pseudomonadati</taxon>
        <taxon>Pseudomonadota</taxon>
        <taxon>Betaproteobacteria</taxon>
        <taxon>Burkholderiales</taxon>
        <taxon>Comamonadaceae</taxon>
    </lineage>
</organism>
<comment type="catalytic activity">
    <reaction evidence="2">
        <text>2 GTP = 3',3'-c-di-GMP + 2 diphosphate</text>
        <dbReference type="Rhea" id="RHEA:24898"/>
        <dbReference type="ChEBI" id="CHEBI:33019"/>
        <dbReference type="ChEBI" id="CHEBI:37565"/>
        <dbReference type="ChEBI" id="CHEBI:58805"/>
        <dbReference type="EC" id="2.7.7.65"/>
    </reaction>
</comment>
<evidence type="ECO:0000313" key="6">
    <source>
        <dbReference type="Proteomes" id="UP000252884"/>
    </source>
</evidence>
<evidence type="ECO:0000313" key="5">
    <source>
        <dbReference type="EMBL" id="RCW74162.1"/>
    </source>
</evidence>
<dbReference type="RefSeq" id="WP_114467295.1">
    <property type="nucleotide sequence ID" value="NZ_QPJK01000002.1"/>
</dbReference>
<dbReference type="NCBIfam" id="TIGR00254">
    <property type="entry name" value="GGDEF"/>
    <property type="match status" value="1"/>
</dbReference>
<gene>
    <name evidence="5" type="ORF">DES41_102483</name>
</gene>
<feature type="transmembrane region" description="Helical" evidence="3">
    <location>
        <begin position="45"/>
        <end position="62"/>
    </location>
</feature>
<dbReference type="GO" id="GO:1902201">
    <property type="term" value="P:negative regulation of bacterial-type flagellum-dependent cell motility"/>
    <property type="evidence" value="ECO:0007669"/>
    <property type="project" value="TreeGrafter"/>
</dbReference>
<feature type="transmembrane region" description="Helical" evidence="3">
    <location>
        <begin position="68"/>
        <end position="88"/>
    </location>
</feature>
<dbReference type="InterPro" id="IPR000160">
    <property type="entry name" value="GGDEF_dom"/>
</dbReference>
<dbReference type="AlphaFoldDB" id="A0A368Y1T2"/>
<dbReference type="PANTHER" id="PTHR45138">
    <property type="entry name" value="REGULATORY COMPONENTS OF SENSORY TRANSDUCTION SYSTEM"/>
    <property type="match status" value="1"/>
</dbReference>
<keyword evidence="3" id="KW-1133">Transmembrane helix</keyword>
<dbReference type="SMART" id="SM00267">
    <property type="entry name" value="GGDEF"/>
    <property type="match status" value="1"/>
</dbReference>
<dbReference type="Proteomes" id="UP000252884">
    <property type="component" value="Unassembled WGS sequence"/>
</dbReference>
<dbReference type="Pfam" id="PF00990">
    <property type="entry name" value="GGDEF"/>
    <property type="match status" value="1"/>
</dbReference>
<dbReference type="EC" id="2.7.7.65" evidence="1"/>
<dbReference type="PANTHER" id="PTHR45138:SF9">
    <property type="entry name" value="DIGUANYLATE CYCLASE DGCM-RELATED"/>
    <property type="match status" value="1"/>
</dbReference>
<accession>A0A368Y1T2</accession>
<evidence type="ECO:0000256" key="2">
    <source>
        <dbReference type="ARBA" id="ARBA00034247"/>
    </source>
</evidence>
<dbReference type="InterPro" id="IPR043128">
    <property type="entry name" value="Rev_trsase/Diguanyl_cyclase"/>
</dbReference>
<feature type="domain" description="GGDEF" evidence="4">
    <location>
        <begin position="263"/>
        <end position="393"/>
    </location>
</feature>
<dbReference type="InterPro" id="IPR029787">
    <property type="entry name" value="Nucleotide_cyclase"/>
</dbReference>
<dbReference type="CDD" id="cd01949">
    <property type="entry name" value="GGDEF"/>
    <property type="match status" value="1"/>
</dbReference>
<dbReference type="EMBL" id="QPJK01000002">
    <property type="protein sequence ID" value="RCW74162.1"/>
    <property type="molecule type" value="Genomic_DNA"/>
</dbReference>
<name>A0A368Y1T2_9BURK</name>
<feature type="transmembrane region" description="Helical" evidence="3">
    <location>
        <begin position="125"/>
        <end position="147"/>
    </location>
</feature>
<proteinExistence type="predicted"/>